<proteinExistence type="predicted"/>
<organism evidence="2">
    <name type="scientific">Oryza nivara</name>
    <name type="common">Indian wild rice</name>
    <name type="synonym">Oryza sativa f. spontanea</name>
    <dbReference type="NCBI Taxonomy" id="4536"/>
    <lineage>
        <taxon>Eukaryota</taxon>
        <taxon>Viridiplantae</taxon>
        <taxon>Streptophyta</taxon>
        <taxon>Embryophyta</taxon>
        <taxon>Tracheophyta</taxon>
        <taxon>Spermatophyta</taxon>
        <taxon>Magnoliopsida</taxon>
        <taxon>Liliopsida</taxon>
        <taxon>Poales</taxon>
        <taxon>Poaceae</taxon>
        <taxon>BOP clade</taxon>
        <taxon>Oryzoideae</taxon>
        <taxon>Oryzeae</taxon>
        <taxon>Oryzinae</taxon>
        <taxon>Oryza</taxon>
    </lineage>
</organism>
<accession>A0A0E0IQM2</accession>
<reference evidence="2" key="1">
    <citation type="submission" date="2015-04" db="UniProtKB">
        <authorList>
            <consortium name="EnsemblPlants"/>
        </authorList>
    </citation>
    <scope>IDENTIFICATION</scope>
    <source>
        <strain evidence="2">SL10</strain>
    </source>
</reference>
<feature type="compositionally biased region" description="Low complexity" evidence="1">
    <location>
        <begin position="149"/>
        <end position="158"/>
    </location>
</feature>
<evidence type="ECO:0000313" key="3">
    <source>
        <dbReference type="Proteomes" id="UP000006591"/>
    </source>
</evidence>
<reference evidence="2" key="2">
    <citation type="submission" date="2018-04" db="EMBL/GenBank/DDBJ databases">
        <title>OnivRS2 (Oryza nivara Reference Sequence Version 2).</title>
        <authorList>
            <person name="Zhang J."/>
            <person name="Kudrna D."/>
            <person name="Lee S."/>
            <person name="Talag J."/>
            <person name="Rajasekar S."/>
            <person name="Welchert J."/>
            <person name="Hsing Y.-I."/>
            <person name="Wing R.A."/>
        </authorList>
    </citation>
    <scope>NUCLEOTIDE SEQUENCE [LARGE SCALE GENOMIC DNA]</scope>
</reference>
<protein>
    <submittedName>
        <fullName evidence="2">Uncharacterized protein</fullName>
    </submittedName>
</protein>
<sequence>MRPPPLLGAGLHLRRCRAPLTAPASSPFAACRAGIRLRRCRARERWIRCRRRLPVPEGACGALPGAAASDVDRGGRSTGEEERGVLLLLRQQVRAQIPSQQRAYFLHLASSVHREAARGGRRAAAQETAAERRHARPDDDEDVHPPGQGLRRGAVAKRGGARIEEVAGLKHMRTLMEEWPKCFGGC</sequence>
<evidence type="ECO:0000313" key="2">
    <source>
        <dbReference type="EnsemblPlants" id="ONIVA10G05430.2"/>
    </source>
</evidence>
<name>A0A0E0IQM2_ORYNI</name>
<evidence type="ECO:0000256" key="1">
    <source>
        <dbReference type="SAM" id="MobiDB-lite"/>
    </source>
</evidence>
<dbReference type="Gramene" id="ONIVA10G05430.2">
    <property type="protein sequence ID" value="ONIVA10G05430.2"/>
    <property type="gene ID" value="ONIVA10G05430"/>
</dbReference>
<dbReference type="Proteomes" id="UP000006591">
    <property type="component" value="Chromosome 10"/>
</dbReference>
<dbReference type="AlphaFoldDB" id="A0A0E0IQM2"/>
<keyword evidence="3" id="KW-1185">Reference proteome</keyword>
<feature type="region of interest" description="Disordered" evidence="1">
    <location>
        <begin position="116"/>
        <end position="158"/>
    </location>
</feature>
<dbReference type="EnsemblPlants" id="ONIVA10G05430.2">
    <property type="protein sequence ID" value="ONIVA10G05430.2"/>
    <property type="gene ID" value="ONIVA10G05430"/>
</dbReference>